<sequence>MMRKKITELIVGLFVITSSLAGTDYRETILEDILMTPGGHRARSQKQFVNDTNPAQEQRQNKEIRILSQIFIIITRDKCIPGWAGRPHSARAEGWDERQSRSSATELTSVELTQSCNYEHLASHRREIPTGWGAGPRGDQYPAGTTQPRGNSGVPVPHAPHCL</sequence>
<feature type="region of interest" description="Disordered" evidence="1">
    <location>
        <begin position="85"/>
        <end position="107"/>
    </location>
</feature>
<organism evidence="3 4">
    <name type="scientific">Chrysodeixis includens</name>
    <name type="common">Soybean looper</name>
    <name type="synonym">Pseudoplusia includens</name>
    <dbReference type="NCBI Taxonomy" id="689277"/>
    <lineage>
        <taxon>Eukaryota</taxon>
        <taxon>Metazoa</taxon>
        <taxon>Ecdysozoa</taxon>
        <taxon>Arthropoda</taxon>
        <taxon>Hexapoda</taxon>
        <taxon>Insecta</taxon>
        <taxon>Pterygota</taxon>
        <taxon>Neoptera</taxon>
        <taxon>Endopterygota</taxon>
        <taxon>Lepidoptera</taxon>
        <taxon>Glossata</taxon>
        <taxon>Ditrysia</taxon>
        <taxon>Noctuoidea</taxon>
        <taxon>Noctuidae</taxon>
        <taxon>Plusiinae</taxon>
        <taxon>Chrysodeixis</taxon>
    </lineage>
</organism>
<evidence type="ECO:0000313" key="4">
    <source>
        <dbReference type="Proteomes" id="UP001154114"/>
    </source>
</evidence>
<keyword evidence="2" id="KW-0732">Signal</keyword>
<dbReference type="EMBL" id="LR824022">
    <property type="protein sequence ID" value="CAD0203473.1"/>
    <property type="molecule type" value="Genomic_DNA"/>
</dbReference>
<dbReference type="Proteomes" id="UP001154114">
    <property type="component" value="Chromosome 19"/>
</dbReference>
<gene>
    <name evidence="3" type="ORF">CINC_LOCUS5126</name>
</gene>
<reference evidence="3" key="1">
    <citation type="submission" date="2021-12" db="EMBL/GenBank/DDBJ databases">
        <authorList>
            <person name="King R."/>
        </authorList>
    </citation>
    <scope>NUCLEOTIDE SEQUENCE</scope>
</reference>
<feature type="signal peptide" evidence="2">
    <location>
        <begin position="1"/>
        <end position="21"/>
    </location>
</feature>
<dbReference type="AlphaFoldDB" id="A0A9N8Q108"/>
<feature type="chain" id="PRO_5040406835" evidence="2">
    <location>
        <begin position="22"/>
        <end position="163"/>
    </location>
</feature>
<evidence type="ECO:0000256" key="2">
    <source>
        <dbReference type="SAM" id="SignalP"/>
    </source>
</evidence>
<feature type="region of interest" description="Disordered" evidence="1">
    <location>
        <begin position="127"/>
        <end position="163"/>
    </location>
</feature>
<accession>A0A9N8Q108</accession>
<name>A0A9N8Q108_CHRIL</name>
<feature type="compositionally biased region" description="Basic and acidic residues" evidence="1">
    <location>
        <begin position="90"/>
        <end position="100"/>
    </location>
</feature>
<proteinExistence type="predicted"/>
<evidence type="ECO:0000256" key="1">
    <source>
        <dbReference type="SAM" id="MobiDB-lite"/>
    </source>
</evidence>
<protein>
    <submittedName>
        <fullName evidence="3">Uncharacterized protein</fullName>
    </submittedName>
</protein>
<keyword evidence="4" id="KW-1185">Reference proteome</keyword>
<evidence type="ECO:0000313" key="3">
    <source>
        <dbReference type="EMBL" id="CAD0203473.1"/>
    </source>
</evidence>